<keyword evidence="1" id="KW-1133">Transmembrane helix</keyword>
<evidence type="ECO:0000313" key="2">
    <source>
        <dbReference type="EMBL" id="AZV78575.1"/>
    </source>
</evidence>
<dbReference type="KEGG" id="sedi:EBB79_12285"/>
<name>A0A3T0N3H0_9RHOB</name>
<reference evidence="2 3" key="1">
    <citation type="submission" date="2018-10" db="EMBL/GenBank/DDBJ databases">
        <title>Parasedimentitalea marina sp. nov., a psychrophilic bacterium isolated from deep seawater of the New Britain Trench.</title>
        <authorList>
            <person name="Cao J."/>
        </authorList>
    </citation>
    <scope>NUCLEOTIDE SEQUENCE [LARGE SCALE GENOMIC DNA]</scope>
    <source>
        <strain evidence="2 3">W43</strain>
    </source>
</reference>
<evidence type="ECO:0000256" key="1">
    <source>
        <dbReference type="SAM" id="Phobius"/>
    </source>
</evidence>
<evidence type="ECO:0000313" key="3">
    <source>
        <dbReference type="Proteomes" id="UP000283063"/>
    </source>
</evidence>
<keyword evidence="1" id="KW-0472">Membrane</keyword>
<organism evidence="2 3">
    <name type="scientific">Parasedimentitalea marina</name>
    <dbReference type="NCBI Taxonomy" id="2483033"/>
    <lineage>
        <taxon>Bacteria</taxon>
        <taxon>Pseudomonadati</taxon>
        <taxon>Pseudomonadota</taxon>
        <taxon>Alphaproteobacteria</taxon>
        <taxon>Rhodobacterales</taxon>
        <taxon>Paracoccaceae</taxon>
        <taxon>Parasedimentitalea</taxon>
    </lineage>
</organism>
<feature type="transmembrane region" description="Helical" evidence="1">
    <location>
        <begin position="42"/>
        <end position="65"/>
    </location>
</feature>
<dbReference type="RefSeq" id="WP_127749136.1">
    <property type="nucleotide sequence ID" value="NZ_CP033219.1"/>
</dbReference>
<keyword evidence="1" id="KW-0812">Transmembrane</keyword>
<sequence length="177" mass="19651">MAVTEIIPTSDTHKASPRGLYAMAEALPLVLSFRPNWQLRSIVLRVVGAAMVLSSTGIWLMPGAAYDPEMALIKIGISVFFLFAGIALMMVNDPDTHPDAYFDPIRRELRVLQRTGQGRPRTVLRRGYDSLGSVRFKDRSVELYEIDGSLLIRLPLSLGSTRKLLREQLSGVVPILS</sequence>
<dbReference type="EMBL" id="CP033219">
    <property type="protein sequence ID" value="AZV78575.1"/>
    <property type="molecule type" value="Genomic_DNA"/>
</dbReference>
<gene>
    <name evidence="2" type="ORF">EBB79_12285</name>
</gene>
<dbReference type="Proteomes" id="UP000283063">
    <property type="component" value="Chromosome"/>
</dbReference>
<protein>
    <submittedName>
        <fullName evidence="2">Uncharacterized protein</fullName>
    </submittedName>
</protein>
<proteinExistence type="predicted"/>
<dbReference type="AlphaFoldDB" id="A0A3T0N3H0"/>
<keyword evidence="3" id="KW-1185">Reference proteome</keyword>
<feature type="transmembrane region" description="Helical" evidence="1">
    <location>
        <begin position="71"/>
        <end position="91"/>
    </location>
</feature>
<dbReference type="OrthoDB" id="7860996at2"/>
<accession>A0A3T0N3H0</accession>